<evidence type="ECO:0000313" key="2">
    <source>
        <dbReference type="Proteomes" id="UP001153331"/>
    </source>
</evidence>
<sequence>MQPSAASQLAVSRPASSVPLPKRARTPREGFKRAMGLRYRLKRWTAFKRVSSVNQAATVRAVEPSRPANFGFNCRQSNKALTGSHKSTALHNTQHAVREHSQRTCAELTRTTGSDVAVQPPLNVDAPATMPNEHTTMTLLKEAFGVSAMQQMLMGGPFHNRLVSKALTIVPTPVAGKYETSSTHQSSAANLFQRADDPKTHRVEPAPTISIVGLTVR</sequence>
<protein>
    <submittedName>
        <fullName evidence="1">Uncharacterized protein</fullName>
    </submittedName>
</protein>
<organism evidence="1 2">
    <name type="scientific">Boeremia exigua</name>
    <dbReference type="NCBI Taxonomy" id="749465"/>
    <lineage>
        <taxon>Eukaryota</taxon>
        <taxon>Fungi</taxon>
        <taxon>Dikarya</taxon>
        <taxon>Ascomycota</taxon>
        <taxon>Pezizomycotina</taxon>
        <taxon>Dothideomycetes</taxon>
        <taxon>Pleosporomycetidae</taxon>
        <taxon>Pleosporales</taxon>
        <taxon>Pleosporineae</taxon>
        <taxon>Didymellaceae</taxon>
        <taxon>Boeremia</taxon>
    </lineage>
</organism>
<proteinExistence type="predicted"/>
<dbReference type="EMBL" id="JAPHNI010000142">
    <property type="protein sequence ID" value="KAJ8115394.1"/>
    <property type="molecule type" value="Genomic_DNA"/>
</dbReference>
<name>A0ACC2IJT3_9PLEO</name>
<reference evidence="1" key="1">
    <citation type="submission" date="2022-11" db="EMBL/GenBank/DDBJ databases">
        <title>Genome Sequence of Boeremia exigua.</title>
        <authorList>
            <person name="Buettner E."/>
        </authorList>
    </citation>
    <scope>NUCLEOTIDE SEQUENCE</scope>
    <source>
        <strain evidence="1">CU02</strain>
    </source>
</reference>
<gene>
    <name evidence="1" type="ORF">OPT61_g2948</name>
</gene>
<comment type="caution">
    <text evidence="1">The sequence shown here is derived from an EMBL/GenBank/DDBJ whole genome shotgun (WGS) entry which is preliminary data.</text>
</comment>
<accession>A0ACC2IJT3</accession>
<evidence type="ECO:0000313" key="1">
    <source>
        <dbReference type="EMBL" id="KAJ8115394.1"/>
    </source>
</evidence>
<keyword evidence="2" id="KW-1185">Reference proteome</keyword>
<dbReference type="Proteomes" id="UP001153331">
    <property type="component" value="Unassembled WGS sequence"/>
</dbReference>